<reference evidence="3 4" key="1">
    <citation type="journal article" date="2013" name="Genome Announc.">
        <title>Draft genome sequence of the moderately halophilic gammaproteobacterium Halomonas anticariensis FP35.</title>
        <authorList>
            <person name="Tahrioui A."/>
            <person name="Quesada E."/>
            <person name="Llamas I."/>
        </authorList>
    </citation>
    <scope>NUCLEOTIDE SEQUENCE [LARGE SCALE GENOMIC DNA]</scope>
    <source>
        <strain evidence="4">DSM 16096 / CECT 5854 / LMG 22089 / FP35</strain>
    </source>
</reference>
<gene>
    <name evidence="3" type="ORF">L861_00210</name>
</gene>
<comment type="caution">
    <text evidence="3">The sequence shown here is derived from an EMBL/GenBank/DDBJ whole genome shotgun (WGS) entry which is preliminary data.</text>
</comment>
<dbReference type="Proteomes" id="UP000014463">
    <property type="component" value="Unassembled WGS sequence"/>
</dbReference>
<accession>S2KNT6</accession>
<feature type="region of interest" description="Disordered" evidence="1">
    <location>
        <begin position="115"/>
        <end position="149"/>
    </location>
</feature>
<keyword evidence="2" id="KW-0472">Membrane</keyword>
<feature type="transmembrane region" description="Helical" evidence="2">
    <location>
        <begin position="20"/>
        <end position="43"/>
    </location>
</feature>
<evidence type="ECO:0000256" key="1">
    <source>
        <dbReference type="SAM" id="MobiDB-lite"/>
    </source>
</evidence>
<dbReference type="EMBL" id="ASTJ01000011">
    <property type="protein sequence ID" value="EPC03752.1"/>
    <property type="molecule type" value="Genomic_DNA"/>
</dbReference>
<sequence>MTEHDRDSTPDYETRDVPARLPFGIIAFMVLFVPLGLLIVWALMTTVWRMAPEPDSPFAGPRSEMQGPRLQADPTRDYAAFSRDIERQLNSVGWVNREAGIVHIPIEQAKRALLRRGLPDSGQNVNPPRESIPANQKAGDSAAKPERAP</sequence>
<dbReference type="AlphaFoldDB" id="S2KNT6"/>
<organism evidence="3 4">
    <name type="scientific">Litchfieldella anticariensis (strain DSM 16096 / CECT 5854 / CIP 108499 / LMG 22089 / FP35)</name>
    <name type="common">Halomonas anticariensis</name>
    <dbReference type="NCBI Taxonomy" id="1121939"/>
    <lineage>
        <taxon>Bacteria</taxon>
        <taxon>Pseudomonadati</taxon>
        <taxon>Pseudomonadota</taxon>
        <taxon>Gammaproteobacteria</taxon>
        <taxon>Oceanospirillales</taxon>
        <taxon>Halomonadaceae</taxon>
        <taxon>Litchfieldella</taxon>
    </lineage>
</organism>
<dbReference type="RefSeq" id="WP_016414484.1">
    <property type="nucleotide sequence ID" value="NZ_AUAB01000014.1"/>
</dbReference>
<evidence type="ECO:0000256" key="2">
    <source>
        <dbReference type="SAM" id="Phobius"/>
    </source>
</evidence>
<dbReference type="OrthoDB" id="129807at2"/>
<dbReference type="eggNOG" id="ENOG5033DPP">
    <property type="taxonomic scope" value="Bacteria"/>
</dbReference>
<feature type="region of interest" description="Disordered" evidence="1">
    <location>
        <begin position="55"/>
        <end position="74"/>
    </location>
</feature>
<protein>
    <submittedName>
        <fullName evidence="3">Uncharacterized protein</fullName>
    </submittedName>
</protein>
<keyword evidence="4" id="KW-1185">Reference proteome</keyword>
<proteinExistence type="predicted"/>
<evidence type="ECO:0000313" key="4">
    <source>
        <dbReference type="Proteomes" id="UP000014463"/>
    </source>
</evidence>
<keyword evidence="2" id="KW-0812">Transmembrane</keyword>
<evidence type="ECO:0000313" key="3">
    <source>
        <dbReference type="EMBL" id="EPC03752.1"/>
    </source>
</evidence>
<keyword evidence="2" id="KW-1133">Transmembrane helix</keyword>
<dbReference type="PATRIC" id="fig|1121939.11.peg.27"/>
<dbReference type="STRING" id="1121939.L861_00210"/>
<name>S2KNT6_LITA3</name>